<reference evidence="8 9" key="1">
    <citation type="submission" date="2019-07" db="EMBL/GenBank/DDBJ databases">
        <authorList>
            <person name="Kim J."/>
        </authorList>
    </citation>
    <scope>NUCLEOTIDE SEQUENCE [LARGE SCALE GENOMIC DNA]</scope>
    <source>
        <strain evidence="9">dk17</strain>
    </source>
</reference>
<dbReference type="CDD" id="cd02149">
    <property type="entry name" value="NfsB-like"/>
    <property type="match status" value="1"/>
</dbReference>
<evidence type="ECO:0000259" key="7">
    <source>
        <dbReference type="Pfam" id="PF00881"/>
    </source>
</evidence>
<evidence type="ECO:0000313" key="9">
    <source>
        <dbReference type="Proteomes" id="UP000320042"/>
    </source>
</evidence>
<dbReference type="InterPro" id="IPR029479">
    <property type="entry name" value="Nitroreductase"/>
</dbReference>
<keyword evidence="6" id="KW-0560">Oxidoreductase</keyword>
<keyword evidence="9" id="KW-1185">Reference proteome</keyword>
<dbReference type="InterPro" id="IPR000415">
    <property type="entry name" value="Nitroreductase-like"/>
</dbReference>
<evidence type="ECO:0000256" key="1">
    <source>
        <dbReference type="ARBA" id="ARBA00001917"/>
    </source>
</evidence>
<evidence type="ECO:0000313" key="8">
    <source>
        <dbReference type="EMBL" id="TWR29841.1"/>
    </source>
</evidence>
<evidence type="ECO:0000256" key="2">
    <source>
        <dbReference type="ARBA" id="ARBA00007118"/>
    </source>
</evidence>
<comment type="caution">
    <text evidence="8">The sequence shown here is derived from an EMBL/GenBank/DDBJ whole genome shotgun (WGS) entry which is preliminary data.</text>
</comment>
<dbReference type="SUPFAM" id="SSF55469">
    <property type="entry name" value="FMN-dependent nitroreductase-like"/>
    <property type="match status" value="1"/>
</dbReference>
<dbReference type="Proteomes" id="UP000320042">
    <property type="component" value="Unassembled WGS sequence"/>
</dbReference>
<evidence type="ECO:0000256" key="4">
    <source>
        <dbReference type="ARBA" id="ARBA00022643"/>
    </source>
</evidence>
<comment type="similarity">
    <text evidence="2">Belongs to the nitroreductase family.</text>
</comment>
<dbReference type="AlphaFoldDB" id="A0A563UEQ7"/>
<comment type="cofactor">
    <cofactor evidence="1">
        <name>FMN</name>
        <dbReference type="ChEBI" id="CHEBI:58210"/>
    </cofactor>
</comment>
<keyword evidence="5" id="KW-0521">NADP</keyword>
<accession>A0A563UEQ7</accession>
<sequence>MSLTDKLNWRYATKKFDSTKKIAADKLSTLLDAIQLSPSSYGLQHYRVIVVENAEVREKLKAAAYNQVQLTDASHVIVFAAETNINEEFVHEYIDHVAETRGVPRESLKGFEDVVVGSVNGRTPEQLLTWAQKQAYIALGILLSAASELEIDNCPMEGFDAAKFDEILGLKEKGLTATVIATVGYRASDDPYAGLVKVRRPKEELFIHI</sequence>
<dbReference type="EMBL" id="VOEJ01000003">
    <property type="protein sequence ID" value="TWR29841.1"/>
    <property type="molecule type" value="Genomic_DNA"/>
</dbReference>
<protein>
    <submittedName>
        <fullName evidence="8">NAD(P)H-dependent oxidoreductase</fullName>
    </submittedName>
</protein>
<dbReference type="GO" id="GO:0016491">
    <property type="term" value="F:oxidoreductase activity"/>
    <property type="evidence" value="ECO:0007669"/>
    <property type="project" value="UniProtKB-KW"/>
</dbReference>
<dbReference type="PANTHER" id="PTHR43673:SF2">
    <property type="entry name" value="NITROREDUCTASE"/>
    <property type="match status" value="1"/>
</dbReference>
<evidence type="ECO:0000256" key="5">
    <source>
        <dbReference type="ARBA" id="ARBA00022857"/>
    </source>
</evidence>
<organism evidence="8 9">
    <name type="scientific">Mucilaginibacter pallidiroseus</name>
    <dbReference type="NCBI Taxonomy" id="2599295"/>
    <lineage>
        <taxon>Bacteria</taxon>
        <taxon>Pseudomonadati</taxon>
        <taxon>Bacteroidota</taxon>
        <taxon>Sphingobacteriia</taxon>
        <taxon>Sphingobacteriales</taxon>
        <taxon>Sphingobacteriaceae</taxon>
        <taxon>Mucilaginibacter</taxon>
    </lineage>
</organism>
<evidence type="ECO:0000256" key="3">
    <source>
        <dbReference type="ARBA" id="ARBA00022630"/>
    </source>
</evidence>
<dbReference type="PANTHER" id="PTHR43673">
    <property type="entry name" value="NAD(P)H NITROREDUCTASE YDGI-RELATED"/>
    <property type="match status" value="1"/>
</dbReference>
<proteinExistence type="inferred from homology"/>
<gene>
    <name evidence="8" type="ORF">FPZ43_08275</name>
</gene>
<dbReference type="RefSeq" id="WP_146381397.1">
    <property type="nucleotide sequence ID" value="NZ_VOEJ01000003.1"/>
</dbReference>
<name>A0A563UEQ7_9SPHI</name>
<evidence type="ECO:0000256" key="6">
    <source>
        <dbReference type="ARBA" id="ARBA00023002"/>
    </source>
</evidence>
<keyword evidence="3" id="KW-0285">Flavoprotein</keyword>
<dbReference type="Gene3D" id="3.40.109.10">
    <property type="entry name" value="NADH Oxidase"/>
    <property type="match status" value="1"/>
</dbReference>
<feature type="domain" description="Nitroreductase" evidence="7">
    <location>
        <begin position="8"/>
        <end position="185"/>
    </location>
</feature>
<dbReference type="InterPro" id="IPR033878">
    <property type="entry name" value="NfsB-like"/>
</dbReference>
<dbReference type="OrthoDB" id="9809288at2"/>
<keyword evidence="4" id="KW-0288">FMN</keyword>
<dbReference type="Pfam" id="PF00881">
    <property type="entry name" value="Nitroreductase"/>
    <property type="match status" value="1"/>
</dbReference>